<keyword evidence="1" id="KW-0694">RNA-binding</keyword>
<protein>
    <recommendedName>
        <fullName evidence="3">RRM domain-containing protein</fullName>
    </recommendedName>
</protein>
<dbReference type="SUPFAM" id="SSF54928">
    <property type="entry name" value="RNA-binding domain, RBD"/>
    <property type="match status" value="1"/>
</dbReference>
<dbReference type="Proteomes" id="UP000823775">
    <property type="component" value="Unassembled WGS sequence"/>
</dbReference>
<dbReference type="InterPro" id="IPR012677">
    <property type="entry name" value="Nucleotide-bd_a/b_plait_sf"/>
</dbReference>
<organism evidence="4 5">
    <name type="scientific">Datura stramonium</name>
    <name type="common">Jimsonweed</name>
    <name type="synonym">Common thornapple</name>
    <dbReference type="NCBI Taxonomy" id="4076"/>
    <lineage>
        <taxon>Eukaryota</taxon>
        <taxon>Viridiplantae</taxon>
        <taxon>Streptophyta</taxon>
        <taxon>Embryophyta</taxon>
        <taxon>Tracheophyta</taxon>
        <taxon>Spermatophyta</taxon>
        <taxon>Magnoliopsida</taxon>
        <taxon>eudicotyledons</taxon>
        <taxon>Gunneridae</taxon>
        <taxon>Pentapetalae</taxon>
        <taxon>asterids</taxon>
        <taxon>lamiids</taxon>
        <taxon>Solanales</taxon>
        <taxon>Solanaceae</taxon>
        <taxon>Solanoideae</taxon>
        <taxon>Datureae</taxon>
        <taxon>Datura</taxon>
    </lineage>
</organism>
<feature type="compositionally biased region" description="Gly residues" evidence="2">
    <location>
        <begin position="164"/>
        <end position="173"/>
    </location>
</feature>
<name>A0ABS8TCX9_DATST</name>
<comment type="caution">
    <text evidence="4">The sequence shown here is derived from an EMBL/GenBank/DDBJ whole genome shotgun (WGS) entry which is preliminary data.</text>
</comment>
<dbReference type="PANTHER" id="PTHR12999:SF19">
    <property type="entry name" value="TRANSCRIPTION INITIATION FACTOR TFIID SUBUNIT 15B-LIKE"/>
    <property type="match status" value="1"/>
</dbReference>
<sequence>MVGPRPYLMQFLCLQKLQQWTCIISPSHASTVGYGENLQSDAPNGGGRSGPNVMSNVEIQSDNSRIYISNLPPDVTIEELQELFGSIGQVARIKQTRSFWPLCWRFFNNYDFRGYKISVAMAEKSAPRRLLHMVLVVYLVEQPVVLPPNPLSFWGSRSKYLASGQGGGRGSYGGDRRRGNYGSGPTETIMVEMRSASY</sequence>
<dbReference type="EMBL" id="JACEIK010001388">
    <property type="protein sequence ID" value="MCD7468988.1"/>
    <property type="molecule type" value="Genomic_DNA"/>
</dbReference>
<dbReference type="PROSITE" id="PS50102">
    <property type="entry name" value="RRM"/>
    <property type="match status" value="1"/>
</dbReference>
<evidence type="ECO:0000256" key="2">
    <source>
        <dbReference type="SAM" id="MobiDB-lite"/>
    </source>
</evidence>
<feature type="region of interest" description="Disordered" evidence="2">
    <location>
        <begin position="164"/>
        <end position="184"/>
    </location>
</feature>
<keyword evidence="5" id="KW-1185">Reference proteome</keyword>
<evidence type="ECO:0000313" key="4">
    <source>
        <dbReference type="EMBL" id="MCD7468988.1"/>
    </source>
</evidence>
<evidence type="ECO:0000313" key="5">
    <source>
        <dbReference type="Proteomes" id="UP000823775"/>
    </source>
</evidence>
<dbReference type="InterPro" id="IPR000504">
    <property type="entry name" value="RRM_dom"/>
</dbReference>
<dbReference type="Pfam" id="PF00076">
    <property type="entry name" value="RRM_1"/>
    <property type="match status" value="1"/>
</dbReference>
<reference evidence="4 5" key="1">
    <citation type="journal article" date="2021" name="BMC Genomics">
        <title>Datura genome reveals duplications of psychoactive alkaloid biosynthetic genes and high mutation rate following tissue culture.</title>
        <authorList>
            <person name="Rajewski A."/>
            <person name="Carter-House D."/>
            <person name="Stajich J."/>
            <person name="Litt A."/>
        </authorList>
    </citation>
    <scope>NUCLEOTIDE SEQUENCE [LARGE SCALE GENOMIC DNA]</scope>
    <source>
        <strain evidence="4">AR-01</strain>
    </source>
</reference>
<proteinExistence type="predicted"/>
<evidence type="ECO:0000256" key="1">
    <source>
        <dbReference type="PROSITE-ProRule" id="PRU00176"/>
    </source>
</evidence>
<dbReference type="InterPro" id="IPR035979">
    <property type="entry name" value="RBD_domain_sf"/>
</dbReference>
<evidence type="ECO:0000259" key="3">
    <source>
        <dbReference type="PROSITE" id="PS50102"/>
    </source>
</evidence>
<accession>A0ABS8TCX9</accession>
<dbReference type="Gene3D" id="3.30.70.330">
    <property type="match status" value="1"/>
</dbReference>
<gene>
    <name evidence="4" type="ORF">HAX54_007561</name>
</gene>
<feature type="domain" description="RRM" evidence="3">
    <location>
        <begin position="64"/>
        <end position="115"/>
    </location>
</feature>
<dbReference type="PANTHER" id="PTHR12999">
    <property type="entry name" value="ZINC FINGER RAN-BINDING DOMAIN-CONTAINING PROTEIN 2 ZRANB2-RELATED"/>
    <property type="match status" value="1"/>
</dbReference>